<reference evidence="2" key="1">
    <citation type="journal article" date="2023" name="Mol. Biol. Evol.">
        <title>Third-Generation Sequencing Reveals the Adaptive Role of the Epigenome in Three Deep-Sea Polychaetes.</title>
        <authorList>
            <person name="Perez M."/>
            <person name="Aroh O."/>
            <person name="Sun Y."/>
            <person name="Lan Y."/>
            <person name="Juniper S.K."/>
            <person name="Young C.R."/>
            <person name="Angers B."/>
            <person name="Qian P.Y."/>
        </authorList>
    </citation>
    <scope>NUCLEOTIDE SEQUENCE</scope>
    <source>
        <strain evidence="2">R07B-5</strain>
    </source>
</reference>
<evidence type="ECO:0000313" key="2">
    <source>
        <dbReference type="EMBL" id="KAK2171482.1"/>
    </source>
</evidence>
<proteinExistence type="predicted"/>
<protein>
    <submittedName>
        <fullName evidence="2">Uncharacterized protein</fullName>
    </submittedName>
</protein>
<name>A0AAD9KHX7_RIDPI</name>
<keyword evidence="3" id="KW-1185">Reference proteome</keyword>
<feature type="region of interest" description="Disordered" evidence="1">
    <location>
        <begin position="233"/>
        <end position="262"/>
    </location>
</feature>
<sequence>MSDNAEADKPVAEGGGQMTCPAANKGKDIGQSASAGVISTCGLGQTSNHDKIQLTCDKSEKPHSDGCVISHQNLCYSYGVKQKTNSGNVDGALGQTDWMAPTSQPDWLTPMSQSASDVCGDTVSASDKSKCEDVRLRQWRAAGIALKHALNHIARSQSSDCAHDTGRSDVTPVFTTGESVVDGECQTQCVASKESDAMNEMLENAKTLHSEGLGETQADKEFAGKACGSCGKTKSDTKVSSHGDSHDTHVKKDAALNVDGGDAPVNLQQLRERIRKITEKLPISTEQSDHTLVRRQHQSCKVTRLHHMADTDDSDINDPDRKHTKEVRKHVKASRRRSSAGKTPVSPVCVMEGQGHEATADETHSGSSTDPGIVLHAGEPTNEAVTSQNGSKDLEPDHMCKPRETDNSVRKHLPHAACASGSISASRPKGLTEADSVANLADVESCTESFDVTEKSSDEKEADVSSTTASGWCEKDIEGTSTSKDNDVASPMFDTPRHNSSLFMPDCDKESDDGFDDLCDLVLDTDESVEEEIQIHVEDIGDFPSGESSGNSEDGGDADDEFECDCTMCHNIGAAMWAARNDAELAEQEEGDSIQHDVSDGYDQPFNFSLSEVCPLDLLLRQSGHHDILQAMFHNVITQMLTVYPDLMSDQVPPLVSDSYIDGLPSVSIKPNGEDDLTCPICLCNFEAGEDAKSFAMPTPLPPLMYQSLDPQGMKVCRQTIHCNNSCVSCYPNDLIK</sequence>
<organism evidence="2 3">
    <name type="scientific">Ridgeia piscesae</name>
    <name type="common">Tubeworm</name>
    <dbReference type="NCBI Taxonomy" id="27915"/>
    <lineage>
        <taxon>Eukaryota</taxon>
        <taxon>Metazoa</taxon>
        <taxon>Spiralia</taxon>
        <taxon>Lophotrochozoa</taxon>
        <taxon>Annelida</taxon>
        <taxon>Polychaeta</taxon>
        <taxon>Sedentaria</taxon>
        <taxon>Canalipalpata</taxon>
        <taxon>Sabellida</taxon>
        <taxon>Siboglinidae</taxon>
        <taxon>Ridgeia</taxon>
    </lineage>
</organism>
<feature type="region of interest" description="Disordered" evidence="1">
    <location>
        <begin position="538"/>
        <end position="559"/>
    </location>
</feature>
<feature type="compositionally biased region" description="Basic and acidic residues" evidence="1">
    <location>
        <begin position="354"/>
        <end position="364"/>
    </location>
</feature>
<comment type="caution">
    <text evidence="2">The sequence shown here is derived from an EMBL/GenBank/DDBJ whole genome shotgun (WGS) entry which is preliminary data.</text>
</comment>
<feature type="compositionally biased region" description="Basic and acidic residues" evidence="1">
    <location>
        <begin position="1"/>
        <end position="11"/>
    </location>
</feature>
<dbReference type="EMBL" id="JAODUO010001060">
    <property type="protein sequence ID" value="KAK2171482.1"/>
    <property type="molecule type" value="Genomic_DNA"/>
</dbReference>
<accession>A0AAD9KHX7</accession>
<feature type="compositionally biased region" description="Basic residues" evidence="1">
    <location>
        <begin position="324"/>
        <end position="339"/>
    </location>
</feature>
<dbReference type="AlphaFoldDB" id="A0AAD9KHX7"/>
<feature type="region of interest" description="Disordered" evidence="1">
    <location>
        <begin position="1"/>
        <end position="23"/>
    </location>
</feature>
<dbReference type="Proteomes" id="UP001209878">
    <property type="component" value="Unassembled WGS sequence"/>
</dbReference>
<evidence type="ECO:0000313" key="3">
    <source>
        <dbReference type="Proteomes" id="UP001209878"/>
    </source>
</evidence>
<evidence type="ECO:0000256" key="1">
    <source>
        <dbReference type="SAM" id="MobiDB-lite"/>
    </source>
</evidence>
<gene>
    <name evidence="2" type="ORF">NP493_1060g01051</name>
</gene>
<feature type="region of interest" description="Disordered" evidence="1">
    <location>
        <begin position="308"/>
        <end position="408"/>
    </location>
</feature>
<feature type="compositionally biased region" description="Basic and acidic residues" evidence="1">
    <location>
        <begin position="392"/>
        <end position="408"/>
    </location>
</feature>
<feature type="compositionally biased region" description="Basic and acidic residues" evidence="1">
    <location>
        <begin position="233"/>
        <end position="254"/>
    </location>
</feature>